<organism evidence="1 2">
    <name type="scientific">Bacillus toyonensis</name>
    <dbReference type="NCBI Taxonomy" id="155322"/>
    <lineage>
        <taxon>Bacteria</taxon>
        <taxon>Bacillati</taxon>
        <taxon>Bacillota</taxon>
        <taxon>Bacilli</taxon>
        <taxon>Bacillales</taxon>
        <taxon>Bacillaceae</taxon>
        <taxon>Bacillus</taxon>
        <taxon>Bacillus cereus group</taxon>
    </lineage>
</organism>
<evidence type="ECO:0000313" key="1">
    <source>
        <dbReference type="EMBL" id="PEQ04967.1"/>
    </source>
</evidence>
<accession>A0A2A8HDJ9</accession>
<dbReference type="AlphaFoldDB" id="A0A2A8HDJ9"/>
<sequence>MKVTGRIAKAILNNGSIQSIPSASFGFYVPSLRTI</sequence>
<gene>
    <name evidence="1" type="ORF">CN585_16620</name>
</gene>
<comment type="caution">
    <text evidence="1">The sequence shown here is derived from an EMBL/GenBank/DDBJ whole genome shotgun (WGS) entry which is preliminary data.</text>
</comment>
<evidence type="ECO:0000313" key="2">
    <source>
        <dbReference type="Proteomes" id="UP000220841"/>
    </source>
</evidence>
<reference evidence="1 2" key="1">
    <citation type="submission" date="2017-09" db="EMBL/GenBank/DDBJ databases">
        <title>Large-scale bioinformatics analysis of Bacillus genomes uncovers conserved roles of natural products in bacterial physiology.</title>
        <authorList>
            <consortium name="Agbiome Team Llc"/>
            <person name="Bleich R.M."/>
            <person name="Grubbs K.J."/>
            <person name="Santa Maria K.C."/>
            <person name="Allen S.E."/>
            <person name="Farag S."/>
            <person name="Shank E.A."/>
            <person name="Bowers A."/>
        </authorList>
    </citation>
    <scope>NUCLEOTIDE SEQUENCE [LARGE SCALE GENOMIC DNA]</scope>
    <source>
        <strain evidence="1 2">AFS021349</strain>
    </source>
</reference>
<proteinExistence type="predicted"/>
<protein>
    <submittedName>
        <fullName evidence="1">Uncharacterized protein</fullName>
    </submittedName>
</protein>
<dbReference type="EMBL" id="NUBY01000074">
    <property type="protein sequence ID" value="PEQ04967.1"/>
    <property type="molecule type" value="Genomic_DNA"/>
</dbReference>
<dbReference type="Proteomes" id="UP000220841">
    <property type="component" value="Unassembled WGS sequence"/>
</dbReference>
<name>A0A2A8HDJ9_9BACI</name>